<gene>
    <name evidence="1" type="ORF">MtrunA17_Chr6g0461691</name>
</gene>
<evidence type="ECO:0000313" key="2">
    <source>
        <dbReference type="Proteomes" id="UP000265566"/>
    </source>
</evidence>
<sequence>MFKIDTHTNEICIFWIQFNTESRYVSPVLYDIDNHDSSYTYARYTPKGLRITNKKLSD</sequence>
<dbReference type="Gramene" id="rna35157">
    <property type="protein sequence ID" value="RHN50822.1"/>
    <property type="gene ID" value="gene35157"/>
</dbReference>
<protein>
    <submittedName>
        <fullName evidence="1">Uncharacterized protein</fullName>
    </submittedName>
</protein>
<dbReference type="AlphaFoldDB" id="A0A396HBW9"/>
<comment type="caution">
    <text evidence="1">The sequence shown here is derived from an EMBL/GenBank/DDBJ whole genome shotgun (WGS) entry which is preliminary data.</text>
</comment>
<dbReference type="EMBL" id="PSQE01000006">
    <property type="protein sequence ID" value="RHN50822.1"/>
    <property type="molecule type" value="Genomic_DNA"/>
</dbReference>
<organism evidence="1 2">
    <name type="scientific">Medicago truncatula</name>
    <name type="common">Barrel medic</name>
    <name type="synonym">Medicago tribuloides</name>
    <dbReference type="NCBI Taxonomy" id="3880"/>
    <lineage>
        <taxon>Eukaryota</taxon>
        <taxon>Viridiplantae</taxon>
        <taxon>Streptophyta</taxon>
        <taxon>Embryophyta</taxon>
        <taxon>Tracheophyta</taxon>
        <taxon>Spermatophyta</taxon>
        <taxon>Magnoliopsida</taxon>
        <taxon>eudicotyledons</taxon>
        <taxon>Gunneridae</taxon>
        <taxon>Pentapetalae</taxon>
        <taxon>rosids</taxon>
        <taxon>fabids</taxon>
        <taxon>Fabales</taxon>
        <taxon>Fabaceae</taxon>
        <taxon>Papilionoideae</taxon>
        <taxon>50 kb inversion clade</taxon>
        <taxon>NPAAA clade</taxon>
        <taxon>Hologalegina</taxon>
        <taxon>IRL clade</taxon>
        <taxon>Trifolieae</taxon>
        <taxon>Medicago</taxon>
    </lineage>
</organism>
<name>A0A396HBW9_MEDTR</name>
<evidence type="ECO:0000313" key="1">
    <source>
        <dbReference type="EMBL" id="RHN50822.1"/>
    </source>
</evidence>
<reference evidence="2" key="1">
    <citation type="journal article" date="2018" name="Nat. Plants">
        <title>Whole-genome landscape of Medicago truncatula symbiotic genes.</title>
        <authorList>
            <person name="Pecrix Y."/>
            <person name="Staton S.E."/>
            <person name="Sallet E."/>
            <person name="Lelandais-Briere C."/>
            <person name="Moreau S."/>
            <person name="Carrere S."/>
            <person name="Blein T."/>
            <person name="Jardinaud M.F."/>
            <person name="Latrasse D."/>
            <person name="Zouine M."/>
            <person name="Zahm M."/>
            <person name="Kreplak J."/>
            <person name="Mayjonade B."/>
            <person name="Satge C."/>
            <person name="Perez M."/>
            <person name="Cauet S."/>
            <person name="Marande W."/>
            <person name="Chantry-Darmon C."/>
            <person name="Lopez-Roques C."/>
            <person name="Bouchez O."/>
            <person name="Berard A."/>
            <person name="Debelle F."/>
            <person name="Munos S."/>
            <person name="Bendahmane A."/>
            <person name="Berges H."/>
            <person name="Niebel A."/>
            <person name="Buitink J."/>
            <person name="Frugier F."/>
            <person name="Benhamed M."/>
            <person name="Crespi M."/>
            <person name="Gouzy J."/>
            <person name="Gamas P."/>
        </authorList>
    </citation>
    <scope>NUCLEOTIDE SEQUENCE [LARGE SCALE GENOMIC DNA]</scope>
    <source>
        <strain evidence="2">cv. Jemalong A17</strain>
    </source>
</reference>
<dbReference type="Proteomes" id="UP000265566">
    <property type="component" value="Chromosome 6"/>
</dbReference>
<accession>A0A396HBW9</accession>
<proteinExistence type="predicted"/>